<reference evidence="2 4" key="2">
    <citation type="submission" date="2017-02" db="EMBL/GenBank/DDBJ databases">
        <authorList>
            <person name="Peterson S.W."/>
        </authorList>
    </citation>
    <scope>NUCLEOTIDE SEQUENCE [LARGE SCALE GENOMIC DNA]</scope>
    <source>
        <strain evidence="2 4">DSM 9653</strain>
    </source>
</reference>
<keyword evidence="3" id="KW-1185">Reference proteome</keyword>
<evidence type="ECO:0000313" key="1">
    <source>
        <dbReference type="EMBL" id="KQK31871.1"/>
    </source>
</evidence>
<dbReference type="Proteomes" id="UP000051562">
    <property type="component" value="Unassembled WGS sequence"/>
</dbReference>
<evidence type="ECO:0000313" key="4">
    <source>
        <dbReference type="Proteomes" id="UP000190130"/>
    </source>
</evidence>
<protein>
    <recommendedName>
        <fullName evidence="5">Protamine-2 (Modular protein)</fullName>
    </recommendedName>
</protein>
<dbReference type="AlphaFoldDB" id="A0A0Q3IA33"/>
<organism evidence="1 3">
    <name type="scientific">Bosea thiooxidans</name>
    <dbReference type="NCBI Taxonomy" id="53254"/>
    <lineage>
        <taxon>Bacteria</taxon>
        <taxon>Pseudomonadati</taxon>
        <taxon>Pseudomonadota</taxon>
        <taxon>Alphaproteobacteria</taxon>
        <taxon>Hyphomicrobiales</taxon>
        <taxon>Boseaceae</taxon>
        <taxon>Bosea</taxon>
    </lineage>
</organism>
<sequence>MQRRSFILGIFAAAAAGGRTLSVTEAVAAPPSLPASETEATAGTSLDALPLEYAQSPGTSPHWHHRDSRYRHHRRYVRRRRVCRMERDRRGRRVQRCRWVWI</sequence>
<proteinExistence type="predicted"/>
<evidence type="ECO:0000313" key="2">
    <source>
        <dbReference type="EMBL" id="SKC13062.1"/>
    </source>
</evidence>
<gene>
    <name evidence="1" type="ORF">ARD30_09035</name>
    <name evidence="2" type="ORF">SAMN05660750_04528</name>
</gene>
<dbReference type="Proteomes" id="UP000190130">
    <property type="component" value="Unassembled WGS sequence"/>
</dbReference>
<evidence type="ECO:0008006" key="5">
    <source>
        <dbReference type="Google" id="ProtNLM"/>
    </source>
</evidence>
<accession>A0A0Q3IA33</accession>
<reference evidence="1 3" key="1">
    <citation type="submission" date="2015-10" db="EMBL/GenBank/DDBJ databases">
        <title>Draft genome of Bosea thiooxidans.</title>
        <authorList>
            <person name="Wang X."/>
        </authorList>
    </citation>
    <scope>NUCLEOTIDE SEQUENCE [LARGE SCALE GENOMIC DNA]</scope>
    <source>
        <strain evidence="1 3">CGMCC 9174</strain>
    </source>
</reference>
<name>A0A0Q3IA33_9HYPH</name>
<dbReference type="EMBL" id="LMAR01000011">
    <property type="protein sequence ID" value="KQK31871.1"/>
    <property type="molecule type" value="Genomic_DNA"/>
</dbReference>
<evidence type="ECO:0000313" key="3">
    <source>
        <dbReference type="Proteomes" id="UP000051562"/>
    </source>
</evidence>
<dbReference type="RefSeq" id="WP_055726834.1">
    <property type="nucleotide sequence ID" value="NZ_FUYX01000017.1"/>
</dbReference>
<dbReference type="EMBL" id="FUYX01000017">
    <property type="protein sequence ID" value="SKC13062.1"/>
    <property type="molecule type" value="Genomic_DNA"/>
</dbReference>